<dbReference type="AlphaFoldDB" id="A0AAD1ZEN6"/>
<keyword evidence="4" id="KW-1185">Reference proteome</keyword>
<organism evidence="3 4">
    <name type="scientific">Fraxinus pennsylvanica</name>
    <dbReference type="NCBI Taxonomy" id="56036"/>
    <lineage>
        <taxon>Eukaryota</taxon>
        <taxon>Viridiplantae</taxon>
        <taxon>Streptophyta</taxon>
        <taxon>Embryophyta</taxon>
        <taxon>Tracheophyta</taxon>
        <taxon>Spermatophyta</taxon>
        <taxon>Magnoliopsida</taxon>
        <taxon>eudicotyledons</taxon>
        <taxon>Gunneridae</taxon>
        <taxon>Pentapetalae</taxon>
        <taxon>asterids</taxon>
        <taxon>lamiids</taxon>
        <taxon>Lamiales</taxon>
        <taxon>Oleaceae</taxon>
        <taxon>Oleeae</taxon>
        <taxon>Fraxinus</taxon>
    </lineage>
</organism>
<dbReference type="Pfam" id="PF14383">
    <property type="entry name" value="VARLMGL"/>
    <property type="match status" value="1"/>
</dbReference>
<accession>A0AAD1ZEN6</accession>
<evidence type="ECO:0000259" key="2">
    <source>
        <dbReference type="Pfam" id="PF14383"/>
    </source>
</evidence>
<dbReference type="EMBL" id="OU503044">
    <property type="protein sequence ID" value="CAI9768383.1"/>
    <property type="molecule type" value="Genomic_DNA"/>
</dbReference>
<evidence type="ECO:0000313" key="4">
    <source>
        <dbReference type="Proteomes" id="UP000834106"/>
    </source>
</evidence>
<proteinExistence type="predicted"/>
<dbReference type="PANTHER" id="PTHR35499:SF4">
    <property type="entry name" value="ALC-INTERACTING PROTEIN 1"/>
    <property type="match status" value="1"/>
</dbReference>
<dbReference type="Proteomes" id="UP000834106">
    <property type="component" value="Chromosome 9"/>
</dbReference>
<feature type="region of interest" description="Disordered" evidence="1">
    <location>
        <begin position="27"/>
        <end position="57"/>
    </location>
</feature>
<reference evidence="3" key="1">
    <citation type="submission" date="2023-05" db="EMBL/GenBank/DDBJ databases">
        <authorList>
            <person name="Huff M."/>
        </authorList>
    </citation>
    <scope>NUCLEOTIDE SEQUENCE</scope>
</reference>
<feature type="compositionally biased region" description="Polar residues" evidence="1">
    <location>
        <begin position="28"/>
        <end position="37"/>
    </location>
</feature>
<feature type="domain" description="DUF3741" evidence="2">
    <location>
        <begin position="62"/>
        <end position="75"/>
    </location>
</feature>
<sequence>MANSVDTNSTKCFSGVIRRLLCCGSLPTHPSDQSVESKTNKEVEKPENALKSDEAKVKAAEAPGVVARLMGLDSLSEDINPKDKSLASYFRSRSLNSIDFLAQLDVSCKQSPAQHRRKIVKLQPNIKKDWR</sequence>
<name>A0AAD1ZEN6_9LAMI</name>
<evidence type="ECO:0000256" key="1">
    <source>
        <dbReference type="SAM" id="MobiDB-lite"/>
    </source>
</evidence>
<feature type="compositionally biased region" description="Basic and acidic residues" evidence="1">
    <location>
        <begin position="38"/>
        <end position="57"/>
    </location>
</feature>
<dbReference type="PANTHER" id="PTHR35499">
    <property type="entry name" value="OS05G0128300 PROTEIN"/>
    <property type="match status" value="1"/>
</dbReference>
<evidence type="ECO:0000313" key="3">
    <source>
        <dbReference type="EMBL" id="CAI9768383.1"/>
    </source>
</evidence>
<dbReference type="InterPro" id="IPR032795">
    <property type="entry name" value="DUF3741-assoc"/>
</dbReference>
<gene>
    <name evidence="3" type="ORF">FPE_LOCUS15813</name>
</gene>
<protein>
    <recommendedName>
        <fullName evidence="2">DUF3741 domain-containing protein</fullName>
    </recommendedName>
</protein>